<evidence type="ECO:0000256" key="1">
    <source>
        <dbReference type="SAM" id="MobiDB-lite"/>
    </source>
</evidence>
<organism evidence="2 3">
    <name type="scientific">Periconia macrospinosa</name>
    <dbReference type="NCBI Taxonomy" id="97972"/>
    <lineage>
        <taxon>Eukaryota</taxon>
        <taxon>Fungi</taxon>
        <taxon>Dikarya</taxon>
        <taxon>Ascomycota</taxon>
        <taxon>Pezizomycotina</taxon>
        <taxon>Dothideomycetes</taxon>
        <taxon>Pleosporomycetidae</taxon>
        <taxon>Pleosporales</taxon>
        <taxon>Massarineae</taxon>
        <taxon>Periconiaceae</taxon>
        <taxon>Periconia</taxon>
    </lineage>
</organism>
<feature type="compositionally biased region" description="Polar residues" evidence="1">
    <location>
        <begin position="112"/>
        <end position="127"/>
    </location>
</feature>
<name>A0A2V1CYW4_9PLEO</name>
<feature type="region of interest" description="Disordered" evidence="1">
    <location>
        <begin position="47"/>
        <end position="77"/>
    </location>
</feature>
<reference evidence="2 3" key="1">
    <citation type="journal article" date="2018" name="Sci. Rep.">
        <title>Comparative genomics provides insights into the lifestyle and reveals functional heterogeneity of dark septate endophytic fungi.</title>
        <authorList>
            <person name="Knapp D.G."/>
            <person name="Nemeth J.B."/>
            <person name="Barry K."/>
            <person name="Hainaut M."/>
            <person name="Henrissat B."/>
            <person name="Johnson J."/>
            <person name="Kuo A."/>
            <person name="Lim J.H.P."/>
            <person name="Lipzen A."/>
            <person name="Nolan M."/>
            <person name="Ohm R.A."/>
            <person name="Tamas L."/>
            <person name="Grigoriev I.V."/>
            <person name="Spatafora J.W."/>
            <person name="Nagy L.G."/>
            <person name="Kovacs G.M."/>
        </authorList>
    </citation>
    <scope>NUCLEOTIDE SEQUENCE [LARGE SCALE GENOMIC DNA]</scope>
    <source>
        <strain evidence="2 3">DSE2036</strain>
    </source>
</reference>
<dbReference type="AlphaFoldDB" id="A0A2V1CYW4"/>
<evidence type="ECO:0000313" key="2">
    <source>
        <dbReference type="EMBL" id="PVH90937.1"/>
    </source>
</evidence>
<proteinExistence type="predicted"/>
<sequence length="127" mass="14241">MDEHLGDASREDDRPVLVTGLRRRRERQTFDCWKSARLASSRCKAARAAYRTSRRPPMETSAPDRIPSTSPPALQGRIRKPSAKVIEVQRSLRLRKATTRPVQANVRPTAPQPSQDEGPTATQLVQS</sequence>
<accession>A0A2V1CYW4</accession>
<feature type="region of interest" description="Disordered" evidence="1">
    <location>
        <begin position="91"/>
        <end position="127"/>
    </location>
</feature>
<dbReference type="EMBL" id="KZ806030">
    <property type="protein sequence ID" value="PVH90937.1"/>
    <property type="molecule type" value="Genomic_DNA"/>
</dbReference>
<keyword evidence="3" id="KW-1185">Reference proteome</keyword>
<dbReference type="Proteomes" id="UP000244855">
    <property type="component" value="Unassembled WGS sequence"/>
</dbReference>
<gene>
    <name evidence="2" type="ORF">DM02DRAFT_636459</name>
</gene>
<protein>
    <submittedName>
        <fullName evidence="2">Uncharacterized protein</fullName>
    </submittedName>
</protein>
<evidence type="ECO:0000313" key="3">
    <source>
        <dbReference type="Proteomes" id="UP000244855"/>
    </source>
</evidence>